<protein>
    <submittedName>
        <fullName evidence="1">Uncharacterized protein</fullName>
    </submittedName>
</protein>
<evidence type="ECO:0000313" key="1">
    <source>
        <dbReference type="EMBL" id="KDF02373.1"/>
    </source>
</evidence>
<sequence>MPVKNDSLAGQWGTKGSGVAFVSFVDSGGSYTETFVTTGKVLGTLTETQTGSYSGDVSGDTLAADTTFYTSIAPQGYSLKSLTETLTVTIDASGVLNEKQTGEVVYVNSQASIISVPSNVNDYFPMTKVIGI</sequence>
<keyword evidence="2" id="KW-1185">Reference proteome</keyword>
<dbReference type="EMBL" id="JALN02000001">
    <property type="protein sequence ID" value="KDF02373.1"/>
    <property type="molecule type" value="Genomic_DNA"/>
</dbReference>
<gene>
    <name evidence="1" type="ORF">Y900_026410</name>
</gene>
<dbReference type="Proteomes" id="UP000022835">
    <property type="component" value="Unassembled WGS sequence"/>
</dbReference>
<proteinExistence type="predicted"/>
<organism evidence="1 2">
    <name type="scientific">Mycolicibacterium aromaticivorans JS19b1 = JCM 16368</name>
    <dbReference type="NCBI Taxonomy" id="1440774"/>
    <lineage>
        <taxon>Bacteria</taxon>
        <taxon>Bacillati</taxon>
        <taxon>Actinomycetota</taxon>
        <taxon>Actinomycetes</taxon>
        <taxon>Mycobacteriales</taxon>
        <taxon>Mycobacteriaceae</taxon>
        <taxon>Mycolicibacterium</taxon>
    </lineage>
</organism>
<accession>A0A064CUA2</accession>
<evidence type="ECO:0000313" key="2">
    <source>
        <dbReference type="Proteomes" id="UP000022835"/>
    </source>
</evidence>
<name>A0A064CUA2_9MYCO</name>
<dbReference type="STRING" id="1440774.Y900_026410"/>
<dbReference type="AlphaFoldDB" id="A0A064CUA2"/>
<reference evidence="1" key="1">
    <citation type="submission" date="2014-05" db="EMBL/GenBank/DDBJ databases">
        <title>Genome sequence of Mycobacterium aromaticivorans strain JS19b1T (= DSM 45407T).</title>
        <authorList>
            <person name="Kwak Y."/>
            <person name="Park G.-S."/>
            <person name="Li Q.X."/>
            <person name="Lee S.-E."/>
            <person name="Shin J.-H."/>
        </authorList>
    </citation>
    <scope>NUCLEOTIDE SEQUENCE [LARGE SCALE GENOMIC DNA]</scope>
    <source>
        <strain evidence="1">JS19b1</strain>
    </source>
</reference>
<comment type="caution">
    <text evidence="1">The sequence shown here is derived from an EMBL/GenBank/DDBJ whole genome shotgun (WGS) entry which is preliminary data.</text>
</comment>